<gene>
    <name evidence="2" type="ORF">NKW50_13275</name>
</gene>
<evidence type="ECO:0000313" key="2">
    <source>
        <dbReference type="EMBL" id="MCP1259562.1"/>
    </source>
</evidence>
<sequence length="401" mass="42920">MRCSKVVPCLLAILGMLGVTPVLAHAAPVVGAASYAGAVQTVPPLARVRVFDRANALQPQPVALTVEGLSVKVEVAQNQPCPVYGILMGDEEPSTAPPEQHCTVATLVAQAPGRPVFRQVIASLIVGDVGGMLGSLQVALYHLDKSAGPPQLLVSGYTMGAHCCTVSAIVGSNGAGQWVVAPLATQDGDGTPGVVDINHDGGRQFVLWDLRFNYVFAPYVWSVLPVVIDEYTQGSVRTVTTQPAYAAFLRAYFRRGFPSFRAPPPPDRKVVNGFLAAYVANSANLGQLRAGWTYMLHWYDRHADDQDTWCALDPTVQVRGVTGCPAAYVRKIAYPQKLALFLLKTGYITPAQCAAFGYDPAKIQARQTAIRTANTAHWRAAHPDQAMATDATRPKQGGMTQ</sequence>
<feature type="chain" id="PRO_5045130811" evidence="1">
    <location>
        <begin position="27"/>
        <end position="401"/>
    </location>
</feature>
<keyword evidence="3" id="KW-1185">Reference proteome</keyword>
<dbReference type="EMBL" id="JAMYZZ010000038">
    <property type="protein sequence ID" value="MCP1259562.1"/>
    <property type="molecule type" value="Genomic_DNA"/>
</dbReference>
<reference evidence="2 3" key="1">
    <citation type="submission" date="2022-06" db="EMBL/GenBank/DDBJ databases">
        <title>Acetobacer genomes from food samples.</title>
        <authorList>
            <person name="Sombolestani A."/>
        </authorList>
    </citation>
    <scope>NUCLEOTIDE SEQUENCE [LARGE SCALE GENOMIC DNA]</scope>
    <source>
        <strain evidence="2 3">R-83285</strain>
    </source>
</reference>
<feature type="signal peptide" evidence="1">
    <location>
        <begin position="1"/>
        <end position="26"/>
    </location>
</feature>
<name>A0ABT1F2X3_9PROT</name>
<organism evidence="2 3">
    <name type="scientific">Acetobacter lambici</name>
    <dbReference type="NCBI Taxonomy" id="1332824"/>
    <lineage>
        <taxon>Bacteria</taxon>
        <taxon>Pseudomonadati</taxon>
        <taxon>Pseudomonadota</taxon>
        <taxon>Alphaproteobacteria</taxon>
        <taxon>Acetobacterales</taxon>
        <taxon>Acetobacteraceae</taxon>
        <taxon>Acetobacter</taxon>
    </lineage>
</organism>
<keyword evidence="1" id="KW-0732">Signal</keyword>
<accession>A0ABT1F2X3</accession>
<dbReference type="Proteomes" id="UP001523528">
    <property type="component" value="Unassembled WGS sequence"/>
</dbReference>
<evidence type="ECO:0000313" key="3">
    <source>
        <dbReference type="Proteomes" id="UP001523528"/>
    </source>
</evidence>
<dbReference type="RefSeq" id="WP_165992765.1">
    <property type="nucleotide sequence ID" value="NZ_JAMYZY010000041.1"/>
</dbReference>
<proteinExistence type="predicted"/>
<comment type="caution">
    <text evidence="2">The sequence shown here is derived from an EMBL/GenBank/DDBJ whole genome shotgun (WGS) entry which is preliminary data.</text>
</comment>
<protein>
    <submittedName>
        <fullName evidence="2">Thylakoid lumen protein</fullName>
    </submittedName>
</protein>
<evidence type="ECO:0000256" key="1">
    <source>
        <dbReference type="SAM" id="SignalP"/>
    </source>
</evidence>